<dbReference type="SUPFAM" id="SSF56752">
    <property type="entry name" value="D-aminoacid aminotransferase-like PLP-dependent enzymes"/>
    <property type="match status" value="1"/>
</dbReference>
<keyword evidence="2" id="KW-0808">Transferase</keyword>
<dbReference type="InterPro" id="IPR001544">
    <property type="entry name" value="Aminotrans_IV"/>
</dbReference>
<keyword evidence="3" id="KW-1185">Reference proteome</keyword>
<dbReference type="EMBL" id="JBIHMM010000002">
    <property type="protein sequence ID" value="MFH0253714.1"/>
    <property type="molecule type" value="Genomic_DNA"/>
</dbReference>
<dbReference type="RefSeq" id="WP_377171309.1">
    <property type="nucleotide sequence ID" value="NZ_JBHTJC010000002.1"/>
</dbReference>
<sequence>MEDTLRPDLTPPPGPDFALIETMLWTPEGGVRHRARHMARLARSARHFGIDPGGAAALLDGIAGDGPLRLRLTVNAQGEAQLVSAPFLPLGPEARWRVAIHPERLDAADPWLAHKTTRRALYDAARTDLPEGIDEYLFLNRDGALAEGAITTVYADPGDGILRTPPRACGCLPGIGREVLIAARRARPARLTPEDLASARALYVGNALRGLIRAELVSSC</sequence>
<evidence type="ECO:0000313" key="2">
    <source>
        <dbReference type="EMBL" id="MFH0253714.1"/>
    </source>
</evidence>
<reference evidence="2 3" key="1">
    <citation type="submission" date="2024-10" db="EMBL/GenBank/DDBJ databases">
        <authorList>
            <person name="Yang X.-N."/>
        </authorList>
    </citation>
    <scope>NUCLEOTIDE SEQUENCE [LARGE SCALE GENOMIC DNA]</scope>
    <source>
        <strain evidence="2 3">CAU 1059</strain>
    </source>
</reference>
<evidence type="ECO:0000256" key="1">
    <source>
        <dbReference type="ARBA" id="ARBA00014472"/>
    </source>
</evidence>
<dbReference type="GO" id="GO:0008483">
    <property type="term" value="F:transaminase activity"/>
    <property type="evidence" value="ECO:0007669"/>
    <property type="project" value="UniProtKB-KW"/>
</dbReference>
<keyword evidence="2" id="KW-0032">Aminotransferase</keyword>
<name>A0ABW7I755_9RHOB</name>
<comment type="caution">
    <text evidence="2">The sequence shown here is derived from an EMBL/GenBank/DDBJ whole genome shotgun (WGS) entry which is preliminary data.</text>
</comment>
<organism evidence="2 3">
    <name type="scientific">Roseovarius aquimarinus</name>
    <dbReference type="NCBI Taxonomy" id="1229156"/>
    <lineage>
        <taxon>Bacteria</taxon>
        <taxon>Pseudomonadati</taxon>
        <taxon>Pseudomonadota</taxon>
        <taxon>Alphaproteobacteria</taxon>
        <taxon>Rhodobacterales</taxon>
        <taxon>Roseobacteraceae</taxon>
        <taxon>Roseovarius</taxon>
    </lineage>
</organism>
<dbReference type="Gene3D" id="3.20.10.10">
    <property type="entry name" value="D-amino Acid Aminotransferase, subunit A, domain 2"/>
    <property type="match status" value="1"/>
</dbReference>
<dbReference type="NCBIfam" id="NF005729">
    <property type="entry name" value="PRK07546.1-3"/>
    <property type="match status" value="1"/>
</dbReference>
<dbReference type="InterPro" id="IPR043131">
    <property type="entry name" value="BCAT-like_N"/>
</dbReference>
<dbReference type="InterPro" id="IPR043132">
    <property type="entry name" value="BCAT-like_C"/>
</dbReference>
<dbReference type="InterPro" id="IPR036038">
    <property type="entry name" value="Aminotransferase-like"/>
</dbReference>
<dbReference type="Proteomes" id="UP001607157">
    <property type="component" value="Unassembled WGS sequence"/>
</dbReference>
<gene>
    <name evidence="2" type="ORF">ACGRVM_07405</name>
</gene>
<protein>
    <recommendedName>
        <fullName evidence="1">Probable branched-chain-amino-acid aminotransferase</fullName>
    </recommendedName>
</protein>
<evidence type="ECO:0000313" key="3">
    <source>
        <dbReference type="Proteomes" id="UP001607157"/>
    </source>
</evidence>
<proteinExistence type="predicted"/>
<dbReference type="Pfam" id="PF01063">
    <property type="entry name" value="Aminotran_4"/>
    <property type="match status" value="1"/>
</dbReference>
<dbReference type="NCBIfam" id="NF005731">
    <property type="entry name" value="PRK07546.1-5"/>
    <property type="match status" value="1"/>
</dbReference>
<dbReference type="Gene3D" id="3.30.470.10">
    <property type="match status" value="1"/>
</dbReference>
<accession>A0ABW7I755</accession>